<dbReference type="InParanoid" id="A0A482WZ55"/>
<name>A0A482WZ55_LAOST</name>
<accession>A0A482WZ55</accession>
<protein>
    <submittedName>
        <fullName evidence="2">Uncharacterized protein</fullName>
    </submittedName>
</protein>
<dbReference type="Proteomes" id="UP000291343">
    <property type="component" value="Unassembled WGS sequence"/>
</dbReference>
<organism evidence="2 3">
    <name type="scientific">Laodelphax striatellus</name>
    <name type="common">Small brown planthopper</name>
    <name type="synonym">Delphax striatella</name>
    <dbReference type="NCBI Taxonomy" id="195883"/>
    <lineage>
        <taxon>Eukaryota</taxon>
        <taxon>Metazoa</taxon>
        <taxon>Ecdysozoa</taxon>
        <taxon>Arthropoda</taxon>
        <taxon>Hexapoda</taxon>
        <taxon>Insecta</taxon>
        <taxon>Pterygota</taxon>
        <taxon>Neoptera</taxon>
        <taxon>Paraneoptera</taxon>
        <taxon>Hemiptera</taxon>
        <taxon>Auchenorrhyncha</taxon>
        <taxon>Fulgoroidea</taxon>
        <taxon>Delphacidae</taxon>
        <taxon>Criomorphinae</taxon>
        <taxon>Laodelphax</taxon>
    </lineage>
</organism>
<feature type="chain" id="PRO_5019820034" evidence="1">
    <location>
        <begin position="20"/>
        <end position="503"/>
    </location>
</feature>
<evidence type="ECO:0000313" key="3">
    <source>
        <dbReference type="Proteomes" id="UP000291343"/>
    </source>
</evidence>
<dbReference type="EMBL" id="QKKF02022267">
    <property type="protein sequence ID" value="RZF38461.1"/>
    <property type="molecule type" value="Genomic_DNA"/>
</dbReference>
<keyword evidence="1" id="KW-0732">Signal</keyword>
<reference evidence="2 3" key="1">
    <citation type="journal article" date="2017" name="Gigascience">
        <title>Genome sequence of the small brown planthopper, Laodelphax striatellus.</title>
        <authorList>
            <person name="Zhu J."/>
            <person name="Jiang F."/>
            <person name="Wang X."/>
            <person name="Yang P."/>
            <person name="Bao Y."/>
            <person name="Zhao W."/>
            <person name="Wang W."/>
            <person name="Lu H."/>
            <person name="Wang Q."/>
            <person name="Cui N."/>
            <person name="Li J."/>
            <person name="Chen X."/>
            <person name="Luo L."/>
            <person name="Yu J."/>
            <person name="Kang L."/>
            <person name="Cui F."/>
        </authorList>
    </citation>
    <scope>NUCLEOTIDE SEQUENCE [LARGE SCALE GENOMIC DNA]</scope>
    <source>
        <strain evidence="2">Lst14</strain>
    </source>
</reference>
<evidence type="ECO:0000256" key="1">
    <source>
        <dbReference type="SAM" id="SignalP"/>
    </source>
</evidence>
<proteinExistence type="predicted"/>
<gene>
    <name evidence="2" type="ORF">LSTR_LSTR011951</name>
</gene>
<sequence length="503" mass="57608">MTLFLVISFLGVGVSSVISVSGHKWLSANILLNTGKEIDYYLEKNQIYGSIISPGFKAGSHLRVGQEWEEVIGDEKHFVVCHQLYEDGIYLDDYKPVIHFYENPPDVAYYGTFIHKQVWDCSSEKRIGKPEDHINFYRVVSVVHGVRPVNTVFYFDGIEIILDTTSYQSRQDHADIWTASFKEVKYIDPKTKKVLRYDGRLRLQTVDVKRDNVNPMNLFTPLDIFKESNFGDYTYEISESLGSIENNPKTVVIDTEGDILRVGKDKFTTLGRKEDKATCVFQLEEEGPVPHLYTDEYLPQCSIWKPKSRVYDSSYGGPVGKVSGNCFSVMNQELWKCFFETTETTKEGRPTTVQKTFHRRVTELVGAIPVSKVEYFGAVSVWKYKLNSKSSSVRIKEIYYYHQDNFHDQIRFNGAVTLKRPYKQEKIQKQEDAFFYKYNSAVISVYPVIIDGMAKKPVKERINPTYYQGGGGGGGSSYPSSRGSGLSWSWMMCCFIPDLSNCF</sequence>
<dbReference type="OrthoDB" id="6643643at2759"/>
<feature type="signal peptide" evidence="1">
    <location>
        <begin position="1"/>
        <end position="19"/>
    </location>
</feature>
<comment type="caution">
    <text evidence="2">The sequence shown here is derived from an EMBL/GenBank/DDBJ whole genome shotgun (WGS) entry which is preliminary data.</text>
</comment>
<keyword evidence="3" id="KW-1185">Reference proteome</keyword>
<evidence type="ECO:0000313" key="2">
    <source>
        <dbReference type="EMBL" id="RZF38461.1"/>
    </source>
</evidence>
<dbReference type="AlphaFoldDB" id="A0A482WZ55"/>